<accession>A0A2C6MC23</accession>
<sequence length="98" mass="11201">MPRQRHGGLNREEEAEFYLELAKMDRKEAEAIMQITTSWHEKGRAEGLMEGIKEGIKEGRLETARADLKKGLPEDVVAEITGLDREIIRKLKAELNRA</sequence>
<organism evidence="1 2">
    <name type="scientific">Desulforamulus profundi</name>
    <dbReference type="NCBI Taxonomy" id="1383067"/>
    <lineage>
        <taxon>Bacteria</taxon>
        <taxon>Bacillati</taxon>
        <taxon>Bacillota</taxon>
        <taxon>Clostridia</taxon>
        <taxon>Eubacteriales</taxon>
        <taxon>Peptococcaceae</taxon>
        <taxon>Desulforamulus</taxon>
    </lineage>
</organism>
<evidence type="ECO:0000313" key="2">
    <source>
        <dbReference type="Proteomes" id="UP000222564"/>
    </source>
</evidence>
<gene>
    <name evidence="1" type="ORF">P378_20105</name>
</gene>
<dbReference type="AlphaFoldDB" id="A0A2C6MC23"/>
<protein>
    <recommendedName>
        <fullName evidence="3">Transposase</fullName>
    </recommendedName>
</protein>
<dbReference type="Proteomes" id="UP000222564">
    <property type="component" value="Unassembled WGS sequence"/>
</dbReference>
<evidence type="ECO:0000313" key="1">
    <source>
        <dbReference type="EMBL" id="PHJ36813.1"/>
    </source>
</evidence>
<comment type="caution">
    <text evidence="1">The sequence shown here is derived from an EMBL/GenBank/DDBJ whole genome shotgun (WGS) entry which is preliminary data.</text>
</comment>
<proteinExistence type="predicted"/>
<name>A0A2C6MC23_9FIRM</name>
<reference evidence="1 2" key="1">
    <citation type="submission" date="2013-09" db="EMBL/GenBank/DDBJ databases">
        <title>Biodegradation of hydrocarbons in the deep terrestrial subsurface : characterization of a microbial consortium composed of two Desulfotomaculum species originating from a deep geological formation.</title>
        <authorList>
            <person name="Aullo T."/>
            <person name="Berlendis S."/>
            <person name="Lascourreges J.-F."/>
            <person name="Dessort D."/>
            <person name="Saint-Laurent S."/>
            <person name="Schraauwers B."/>
            <person name="Mas J."/>
            <person name="Magot M."/>
            <person name="Ranchou-Peyruse A."/>
        </authorList>
    </citation>
    <scope>NUCLEOTIDE SEQUENCE [LARGE SCALE GENOMIC DNA]</scope>
    <source>
        <strain evidence="1 2">Bs107</strain>
    </source>
</reference>
<evidence type="ECO:0008006" key="3">
    <source>
        <dbReference type="Google" id="ProtNLM"/>
    </source>
</evidence>
<keyword evidence="2" id="KW-1185">Reference proteome</keyword>
<dbReference type="EMBL" id="AWQQ01000147">
    <property type="protein sequence ID" value="PHJ36813.1"/>
    <property type="molecule type" value="Genomic_DNA"/>
</dbReference>
<dbReference type="RefSeq" id="WP_238473405.1">
    <property type="nucleotide sequence ID" value="NZ_AWQQ01000147.1"/>
</dbReference>